<dbReference type="InterPro" id="IPR008930">
    <property type="entry name" value="Terpenoid_cyclase/PrenylTrfase"/>
</dbReference>
<sequence length="286" mass="30839">MIERARKFVWLHARALEQRRFALLFDGGPAAPVVNAVLAHRNDDGGFGHALEPDGRGPASQPLHVHTALSLLDEAGDRSHGAAACDFLTTITNADGGVPNSLASDGPSAPWWVADPASDLLMTGLLAGTLHKIGAEHPWLDAATAFCWERVDSLEKSHPYEVNACLRFLDHVPDRPRAEEAAGKLGELVRAQGLVELGTGAVHEGYAAGEVHKPHDYAPTPESLAARWFTAEELARDLDALAAGQQDDGGWTFPWPVWTPATEHEWRPVVTIEALLALRAHGRLDA</sequence>
<gene>
    <name evidence="1" type="ORF">CNX65_05405</name>
</gene>
<accession>A0A290Z1B0</accession>
<dbReference type="KEGG" id="apre:CNX65_05405"/>
<reference evidence="1" key="1">
    <citation type="submission" date="2017-09" db="EMBL/GenBank/DDBJ databases">
        <title>Complete Genome Sequence of ansamitocin-producing Bacterium Actinosynnema pretiosum X47.</title>
        <authorList>
            <person name="Cao G."/>
            <person name="Zong G."/>
            <person name="Zhong C."/>
            <person name="Fu J."/>
        </authorList>
    </citation>
    <scope>NUCLEOTIDE SEQUENCE [LARGE SCALE GENOMIC DNA]</scope>
    <source>
        <strain evidence="1">X47</strain>
    </source>
</reference>
<evidence type="ECO:0008006" key="3">
    <source>
        <dbReference type="Google" id="ProtNLM"/>
    </source>
</evidence>
<dbReference type="RefSeq" id="WP_096491775.1">
    <property type="nucleotide sequence ID" value="NZ_CP023445.1"/>
</dbReference>
<evidence type="ECO:0000313" key="2">
    <source>
        <dbReference type="Proteomes" id="UP000218505"/>
    </source>
</evidence>
<proteinExistence type="predicted"/>
<dbReference type="SUPFAM" id="SSF48239">
    <property type="entry name" value="Terpenoid cyclases/Protein prenyltransferases"/>
    <property type="match status" value="1"/>
</dbReference>
<protein>
    <recommendedName>
        <fullName evidence="3">Prenyltransferase</fullName>
    </recommendedName>
</protein>
<name>A0A290Z1B0_9PSEU</name>
<dbReference type="EMBL" id="CP023445">
    <property type="protein sequence ID" value="ATE52788.1"/>
    <property type="molecule type" value="Genomic_DNA"/>
</dbReference>
<evidence type="ECO:0000313" key="1">
    <source>
        <dbReference type="EMBL" id="ATE52788.1"/>
    </source>
</evidence>
<organism evidence="1 2">
    <name type="scientific">Actinosynnema pretiosum</name>
    <dbReference type="NCBI Taxonomy" id="42197"/>
    <lineage>
        <taxon>Bacteria</taxon>
        <taxon>Bacillati</taxon>
        <taxon>Actinomycetota</taxon>
        <taxon>Actinomycetes</taxon>
        <taxon>Pseudonocardiales</taxon>
        <taxon>Pseudonocardiaceae</taxon>
        <taxon>Actinosynnema</taxon>
    </lineage>
</organism>
<dbReference type="Proteomes" id="UP000218505">
    <property type="component" value="Chromosome"/>
</dbReference>
<keyword evidence="2" id="KW-1185">Reference proteome</keyword>
<dbReference type="AlphaFoldDB" id="A0A290Z1B0"/>